<dbReference type="PANTHER" id="PTHR11092">
    <property type="entry name" value="SUGAR NUCLEOTIDE EPIMERASE RELATED"/>
    <property type="match status" value="1"/>
</dbReference>
<sequence length="462" mass="49652">MPASADDVFAWHARPGAFARLTPPWETADVLGVEGAFGTPGYRVSVRTKLVGPVGGTMVAEHPSFTPGREFRDVQRRGPFAYWEHTHRFLPDGPEASTLEDHIEFRLPLGPLGKLFGGGMVERRLAAMFAYRHAVTASDLRRHAAFRDRPRLRVAITGSRGLLGAELTHFLTCGGHRVRRLVRGDVPKATYDDGTESVPWNPNAAPPPELLAGCDAVVHLAGDNLADGRWTERKRRAIRDSRVTPTRLLAEAVAKAPNGPRVFLSGSAVGIYGDRGDEVLTEESAPGSGFLADVCREWEAAATPAADAGTRVALLRTGIVLTPRGGALAKQLPAFRAGGGAVLGDGTQWFAWVTSGDWVGAVHHALMTDAVRGPVNVTAPHPVTNGTFTETLARVLHRPALLRLPRSVLRVMFGAMADEALLTSLRAVPRKLLETGFVFDHADAEAALRYVLGCSRVTVPAP</sequence>
<organism evidence="4 5">
    <name type="scientific">Urbifossiella limnaea</name>
    <dbReference type="NCBI Taxonomy" id="2528023"/>
    <lineage>
        <taxon>Bacteria</taxon>
        <taxon>Pseudomonadati</taxon>
        <taxon>Planctomycetota</taxon>
        <taxon>Planctomycetia</taxon>
        <taxon>Gemmatales</taxon>
        <taxon>Gemmataceae</taxon>
        <taxon>Urbifossiella</taxon>
    </lineage>
</organism>
<dbReference type="AlphaFoldDB" id="A0A517XRH5"/>
<dbReference type="InterPro" id="IPR036291">
    <property type="entry name" value="NAD(P)-bd_dom_sf"/>
</dbReference>
<dbReference type="EMBL" id="CP036273">
    <property type="protein sequence ID" value="QDU20116.1"/>
    <property type="molecule type" value="Genomic_DNA"/>
</dbReference>
<dbReference type="SUPFAM" id="SSF51735">
    <property type="entry name" value="NAD(P)-binding Rossmann-fold domains"/>
    <property type="match status" value="1"/>
</dbReference>
<feature type="domain" description="DUF1731" evidence="3">
    <location>
        <begin position="405"/>
        <end position="449"/>
    </location>
</feature>
<dbReference type="InterPro" id="IPR023393">
    <property type="entry name" value="START-like_dom_sf"/>
</dbReference>
<dbReference type="Gene3D" id="3.40.50.720">
    <property type="entry name" value="NAD(P)-binding Rossmann-like Domain"/>
    <property type="match status" value="1"/>
</dbReference>
<dbReference type="SUPFAM" id="SSF55961">
    <property type="entry name" value="Bet v1-like"/>
    <property type="match status" value="1"/>
</dbReference>
<evidence type="ECO:0000313" key="4">
    <source>
        <dbReference type="EMBL" id="QDU20116.1"/>
    </source>
</evidence>
<dbReference type="KEGG" id="uli:ETAA1_20590"/>
<gene>
    <name evidence="4" type="ORF">ETAA1_20590</name>
</gene>
<dbReference type="PANTHER" id="PTHR11092:SF0">
    <property type="entry name" value="EPIMERASE FAMILY PROTEIN SDR39U1"/>
    <property type="match status" value="1"/>
</dbReference>
<evidence type="ECO:0000259" key="2">
    <source>
        <dbReference type="Pfam" id="PF01370"/>
    </source>
</evidence>
<feature type="domain" description="NAD-dependent epimerase/dehydratase" evidence="2">
    <location>
        <begin position="154"/>
        <end position="368"/>
    </location>
</feature>
<name>A0A517XRH5_9BACT</name>
<dbReference type="Pfam" id="PF08338">
    <property type="entry name" value="DUF1731"/>
    <property type="match status" value="1"/>
</dbReference>
<dbReference type="InterPro" id="IPR001509">
    <property type="entry name" value="Epimerase_deHydtase"/>
</dbReference>
<dbReference type="CDD" id="cd07820">
    <property type="entry name" value="SRPBCC_3"/>
    <property type="match status" value="1"/>
</dbReference>
<dbReference type="InterPro" id="IPR010099">
    <property type="entry name" value="SDR39U1"/>
</dbReference>
<evidence type="ECO:0000256" key="1">
    <source>
        <dbReference type="ARBA" id="ARBA00009353"/>
    </source>
</evidence>
<protein>
    <submittedName>
        <fullName evidence="4">Epimerase family protein</fullName>
    </submittedName>
</protein>
<dbReference type="InterPro" id="IPR013549">
    <property type="entry name" value="DUF1731"/>
</dbReference>
<proteinExistence type="inferred from homology"/>
<comment type="similarity">
    <text evidence="1">Belongs to the NAD(P)-dependent epimerase/dehydratase family. SDR39U1 subfamily.</text>
</comment>
<evidence type="ECO:0000313" key="5">
    <source>
        <dbReference type="Proteomes" id="UP000319576"/>
    </source>
</evidence>
<accession>A0A517XRH5</accession>
<reference evidence="4 5" key="1">
    <citation type="submission" date="2019-02" db="EMBL/GenBank/DDBJ databases">
        <title>Deep-cultivation of Planctomycetes and their phenomic and genomic characterization uncovers novel biology.</title>
        <authorList>
            <person name="Wiegand S."/>
            <person name="Jogler M."/>
            <person name="Boedeker C."/>
            <person name="Pinto D."/>
            <person name="Vollmers J."/>
            <person name="Rivas-Marin E."/>
            <person name="Kohn T."/>
            <person name="Peeters S.H."/>
            <person name="Heuer A."/>
            <person name="Rast P."/>
            <person name="Oberbeckmann S."/>
            <person name="Bunk B."/>
            <person name="Jeske O."/>
            <person name="Meyerdierks A."/>
            <person name="Storesund J.E."/>
            <person name="Kallscheuer N."/>
            <person name="Luecker S."/>
            <person name="Lage O.M."/>
            <person name="Pohl T."/>
            <person name="Merkel B.J."/>
            <person name="Hornburger P."/>
            <person name="Mueller R.-W."/>
            <person name="Bruemmer F."/>
            <person name="Labrenz M."/>
            <person name="Spormann A.M."/>
            <person name="Op den Camp H."/>
            <person name="Overmann J."/>
            <person name="Amann R."/>
            <person name="Jetten M.S.M."/>
            <person name="Mascher T."/>
            <person name="Medema M.H."/>
            <person name="Devos D.P."/>
            <person name="Kaster A.-K."/>
            <person name="Ovreas L."/>
            <person name="Rohde M."/>
            <person name="Galperin M.Y."/>
            <person name="Jogler C."/>
        </authorList>
    </citation>
    <scope>NUCLEOTIDE SEQUENCE [LARGE SCALE GENOMIC DNA]</scope>
    <source>
        <strain evidence="4 5">ETA_A1</strain>
    </source>
</reference>
<dbReference type="NCBIfam" id="TIGR01777">
    <property type="entry name" value="yfcH"/>
    <property type="match status" value="1"/>
</dbReference>
<dbReference type="Gene3D" id="3.30.530.20">
    <property type="match status" value="1"/>
</dbReference>
<dbReference type="Pfam" id="PF01370">
    <property type="entry name" value="Epimerase"/>
    <property type="match status" value="1"/>
</dbReference>
<dbReference type="Proteomes" id="UP000319576">
    <property type="component" value="Chromosome"/>
</dbReference>
<evidence type="ECO:0000259" key="3">
    <source>
        <dbReference type="Pfam" id="PF08338"/>
    </source>
</evidence>
<keyword evidence="5" id="KW-1185">Reference proteome</keyword>